<dbReference type="NCBIfam" id="TIGR02937">
    <property type="entry name" value="sigma70-ECF"/>
    <property type="match status" value="1"/>
</dbReference>
<dbReference type="CDD" id="cd06171">
    <property type="entry name" value="Sigma70_r4"/>
    <property type="match status" value="1"/>
</dbReference>
<dbReference type="Pfam" id="PF08281">
    <property type="entry name" value="Sigma70_r4_2"/>
    <property type="match status" value="1"/>
</dbReference>
<keyword evidence="2" id="KW-0805">Transcription regulation</keyword>
<keyword evidence="3" id="KW-0731">Sigma factor</keyword>
<dbReference type="Gene3D" id="1.10.1740.10">
    <property type="match status" value="1"/>
</dbReference>
<feature type="domain" description="RNA polymerase sigma-70 region 2" evidence="5">
    <location>
        <begin position="9"/>
        <end position="75"/>
    </location>
</feature>
<keyword evidence="8" id="KW-1185">Reference proteome</keyword>
<proteinExistence type="inferred from homology"/>
<dbReference type="SUPFAM" id="SSF88946">
    <property type="entry name" value="Sigma2 domain of RNA polymerase sigma factors"/>
    <property type="match status" value="1"/>
</dbReference>
<evidence type="ECO:0000256" key="3">
    <source>
        <dbReference type="ARBA" id="ARBA00023082"/>
    </source>
</evidence>
<dbReference type="InterPro" id="IPR013325">
    <property type="entry name" value="RNA_pol_sigma_r2"/>
</dbReference>
<dbReference type="InterPro" id="IPR036388">
    <property type="entry name" value="WH-like_DNA-bd_sf"/>
</dbReference>
<organism evidence="7 8">
    <name type="scientific">Parabacteroides faecalis</name>
    <dbReference type="NCBI Taxonomy" id="2924040"/>
    <lineage>
        <taxon>Bacteria</taxon>
        <taxon>Pseudomonadati</taxon>
        <taxon>Bacteroidota</taxon>
        <taxon>Bacteroidia</taxon>
        <taxon>Bacteroidales</taxon>
        <taxon>Tannerellaceae</taxon>
        <taxon>Parabacteroides</taxon>
    </lineage>
</organism>
<dbReference type="EMBL" id="JAKZMM010000042">
    <property type="protein sequence ID" value="MCJ2381741.1"/>
    <property type="molecule type" value="Genomic_DNA"/>
</dbReference>
<evidence type="ECO:0000313" key="8">
    <source>
        <dbReference type="Proteomes" id="UP001165444"/>
    </source>
</evidence>
<reference evidence="7 8" key="1">
    <citation type="submission" date="2022-03" db="EMBL/GenBank/DDBJ databases">
        <title>Parabacteroides sp. nov. isolated from swine feces.</title>
        <authorList>
            <person name="Bak J.E."/>
        </authorList>
    </citation>
    <scope>NUCLEOTIDE SEQUENCE [LARGE SCALE GENOMIC DNA]</scope>
    <source>
        <strain evidence="7 8">AGMB00274</strain>
    </source>
</reference>
<dbReference type="InterPro" id="IPR014284">
    <property type="entry name" value="RNA_pol_sigma-70_dom"/>
</dbReference>
<feature type="domain" description="RNA polymerase sigma factor 70 region 4 type 2" evidence="6">
    <location>
        <begin position="101"/>
        <end position="153"/>
    </location>
</feature>
<comment type="caution">
    <text evidence="7">The sequence shown here is derived from an EMBL/GenBank/DDBJ whole genome shotgun (WGS) entry which is preliminary data.</text>
</comment>
<evidence type="ECO:0000259" key="5">
    <source>
        <dbReference type="Pfam" id="PF04542"/>
    </source>
</evidence>
<comment type="similarity">
    <text evidence="1">Belongs to the sigma-70 factor family. ECF subfamily.</text>
</comment>
<dbReference type="InterPro" id="IPR013249">
    <property type="entry name" value="RNA_pol_sigma70_r4_t2"/>
</dbReference>
<accession>A0ABT0C402</accession>
<dbReference type="PANTHER" id="PTHR43133:SF51">
    <property type="entry name" value="RNA POLYMERASE SIGMA FACTOR"/>
    <property type="match status" value="1"/>
</dbReference>
<evidence type="ECO:0000256" key="4">
    <source>
        <dbReference type="ARBA" id="ARBA00023163"/>
    </source>
</evidence>
<name>A0ABT0C402_9BACT</name>
<evidence type="ECO:0000256" key="2">
    <source>
        <dbReference type="ARBA" id="ARBA00023015"/>
    </source>
</evidence>
<dbReference type="Gene3D" id="1.10.10.10">
    <property type="entry name" value="Winged helix-like DNA-binding domain superfamily/Winged helix DNA-binding domain"/>
    <property type="match status" value="1"/>
</dbReference>
<dbReference type="InterPro" id="IPR013324">
    <property type="entry name" value="RNA_pol_sigma_r3/r4-like"/>
</dbReference>
<evidence type="ECO:0000313" key="7">
    <source>
        <dbReference type="EMBL" id="MCJ2381741.1"/>
    </source>
</evidence>
<dbReference type="Pfam" id="PF04542">
    <property type="entry name" value="Sigma70_r2"/>
    <property type="match status" value="1"/>
</dbReference>
<dbReference type="InterPro" id="IPR007627">
    <property type="entry name" value="RNA_pol_sigma70_r2"/>
</dbReference>
<dbReference type="RefSeq" id="WP_243326110.1">
    <property type="nucleotide sequence ID" value="NZ_JAKZMM010000042.1"/>
</dbReference>
<dbReference type="InterPro" id="IPR039425">
    <property type="entry name" value="RNA_pol_sigma-70-like"/>
</dbReference>
<gene>
    <name evidence="7" type="ORF">MUN53_14200</name>
</gene>
<evidence type="ECO:0000259" key="6">
    <source>
        <dbReference type="Pfam" id="PF08281"/>
    </source>
</evidence>
<sequence length="160" mass="18551">MNREEFIKLVSREQESLRRFLLALCCGNREEANDIAQETLVKAYLSVSHYQDEGKFNAWLYKIAHNTFLDRKKVQRDWDTLDEAISTPDLSLAADRSFAYQDLYAAIASLPAKERTSILLYYLKGYSIKEISVIIDVSVDAVKKQLSRGREQLKLKIKRE</sequence>
<protein>
    <submittedName>
        <fullName evidence="7">RNA polymerase sigma factor</fullName>
    </submittedName>
</protein>
<dbReference type="PANTHER" id="PTHR43133">
    <property type="entry name" value="RNA POLYMERASE ECF-TYPE SIGMA FACTO"/>
    <property type="match status" value="1"/>
</dbReference>
<evidence type="ECO:0000256" key="1">
    <source>
        <dbReference type="ARBA" id="ARBA00010641"/>
    </source>
</evidence>
<dbReference type="Proteomes" id="UP001165444">
    <property type="component" value="Unassembled WGS sequence"/>
</dbReference>
<keyword evidence="4" id="KW-0804">Transcription</keyword>
<dbReference type="SUPFAM" id="SSF88659">
    <property type="entry name" value="Sigma3 and sigma4 domains of RNA polymerase sigma factors"/>
    <property type="match status" value="1"/>
</dbReference>